<reference evidence="2" key="1">
    <citation type="submission" date="2022-01" db="EMBL/GenBank/DDBJ databases">
        <title>Comparative genomics reveals a dynamic genome evolution in the ectomycorrhizal milk-cap (Lactarius) mushrooms.</title>
        <authorList>
            <consortium name="DOE Joint Genome Institute"/>
            <person name="Lebreton A."/>
            <person name="Tang N."/>
            <person name="Kuo A."/>
            <person name="LaButti K."/>
            <person name="Drula E."/>
            <person name="Barry K."/>
            <person name="Clum A."/>
            <person name="Lipzen A."/>
            <person name="Mousain D."/>
            <person name="Ng V."/>
            <person name="Wang R."/>
            <person name="Wang X."/>
            <person name="Dai Y."/>
            <person name="Henrissat B."/>
            <person name="Grigoriev I.V."/>
            <person name="Guerin-Laguette A."/>
            <person name="Yu F."/>
            <person name="Martin F.M."/>
        </authorList>
    </citation>
    <scope>NUCLEOTIDE SEQUENCE</scope>
    <source>
        <strain evidence="2">QP</strain>
    </source>
</reference>
<evidence type="ECO:0000313" key="3">
    <source>
        <dbReference type="Proteomes" id="UP001201163"/>
    </source>
</evidence>
<feature type="compositionally biased region" description="Low complexity" evidence="1">
    <location>
        <begin position="153"/>
        <end position="163"/>
    </location>
</feature>
<name>A0AAD4LE41_9AGAM</name>
<sequence>MLILGRQTFDSENLDLDNLLEVEFSLRDGSLHITCPTFTPGKNYIVVLFGDSGNASPQLTISGVDNSEDTSLQFPEPSFIASTKTLSAPSSYTTSTPWPSAVSSSTHEFPSSQLSTLPLTPSSPYPVLSSTSPSAVSSTPNSASLPSRLLAHPPTSITSTSPTAGTNRNGALSRTLNRPALVSPPS</sequence>
<feature type="compositionally biased region" description="Low complexity" evidence="1">
    <location>
        <begin position="110"/>
        <end position="145"/>
    </location>
</feature>
<evidence type="ECO:0000256" key="1">
    <source>
        <dbReference type="SAM" id="MobiDB-lite"/>
    </source>
</evidence>
<dbReference type="AlphaFoldDB" id="A0AAD4LE41"/>
<comment type="caution">
    <text evidence="2">The sequence shown here is derived from an EMBL/GenBank/DDBJ whole genome shotgun (WGS) entry which is preliminary data.</text>
</comment>
<evidence type="ECO:0000313" key="2">
    <source>
        <dbReference type="EMBL" id="KAH8989064.1"/>
    </source>
</evidence>
<keyword evidence="3" id="KW-1185">Reference proteome</keyword>
<feature type="region of interest" description="Disordered" evidence="1">
    <location>
        <begin position="85"/>
        <end position="186"/>
    </location>
</feature>
<feature type="compositionally biased region" description="Polar residues" evidence="1">
    <location>
        <begin position="164"/>
        <end position="176"/>
    </location>
</feature>
<gene>
    <name evidence="2" type="ORF">EDB92DRAFT_896098</name>
</gene>
<organism evidence="2 3">
    <name type="scientific">Lactarius akahatsu</name>
    <dbReference type="NCBI Taxonomy" id="416441"/>
    <lineage>
        <taxon>Eukaryota</taxon>
        <taxon>Fungi</taxon>
        <taxon>Dikarya</taxon>
        <taxon>Basidiomycota</taxon>
        <taxon>Agaricomycotina</taxon>
        <taxon>Agaricomycetes</taxon>
        <taxon>Russulales</taxon>
        <taxon>Russulaceae</taxon>
        <taxon>Lactarius</taxon>
    </lineage>
</organism>
<dbReference type="EMBL" id="JAKELL010000039">
    <property type="protein sequence ID" value="KAH8989064.1"/>
    <property type="molecule type" value="Genomic_DNA"/>
</dbReference>
<dbReference type="Proteomes" id="UP001201163">
    <property type="component" value="Unassembled WGS sequence"/>
</dbReference>
<feature type="compositionally biased region" description="Low complexity" evidence="1">
    <location>
        <begin position="87"/>
        <end position="100"/>
    </location>
</feature>
<protein>
    <submittedName>
        <fullName evidence="2">Uncharacterized protein</fullName>
    </submittedName>
</protein>
<accession>A0AAD4LE41</accession>
<proteinExistence type="predicted"/>